<name>A0A560HEB5_9PROT</name>
<accession>A0A560HEB5</accession>
<dbReference type="AlphaFoldDB" id="A0A560HEB5"/>
<gene>
    <name evidence="1" type="ORF">FBZ90_104107</name>
</gene>
<dbReference type="Proteomes" id="UP000315751">
    <property type="component" value="Unassembled WGS sequence"/>
</dbReference>
<comment type="caution">
    <text evidence="1">The sequence shown here is derived from an EMBL/GenBank/DDBJ whole genome shotgun (WGS) entry which is preliminary data.</text>
</comment>
<organism evidence="1 2">
    <name type="scientific">Nitrospirillum amazonense</name>
    <dbReference type="NCBI Taxonomy" id="28077"/>
    <lineage>
        <taxon>Bacteria</taxon>
        <taxon>Pseudomonadati</taxon>
        <taxon>Pseudomonadota</taxon>
        <taxon>Alphaproteobacteria</taxon>
        <taxon>Rhodospirillales</taxon>
        <taxon>Azospirillaceae</taxon>
        <taxon>Nitrospirillum</taxon>
    </lineage>
</organism>
<sequence length="77" mass="7763">MMNFFAPAQVKGIDGAVYNGAGAAAAVVANNVTVFALAPMGVEVGSHYEITGPGGKPDYKVVCAFALPAMAVFTLKG</sequence>
<dbReference type="OrthoDB" id="9872516at2"/>
<dbReference type="EMBL" id="VITR01000004">
    <property type="protein sequence ID" value="TWB43720.1"/>
    <property type="molecule type" value="Genomic_DNA"/>
</dbReference>
<reference evidence="1 2" key="1">
    <citation type="submission" date="2019-06" db="EMBL/GenBank/DDBJ databases">
        <title>Genomic Encyclopedia of Type Strains, Phase IV (KMG-V): Genome sequencing to study the core and pangenomes of soil and plant-associated prokaryotes.</title>
        <authorList>
            <person name="Whitman W."/>
        </authorList>
    </citation>
    <scope>NUCLEOTIDE SEQUENCE [LARGE SCALE GENOMIC DNA]</scope>
    <source>
        <strain evidence="1 2">BR 11622</strain>
    </source>
</reference>
<dbReference type="RefSeq" id="WP_145730689.1">
    <property type="nucleotide sequence ID" value="NZ_VITR01000004.1"/>
</dbReference>
<keyword evidence="2" id="KW-1185">Reference proteome</keyword>
<evidence type="ECO:0000313" key="1">
    <source>
        <dbReference type="EMBL" id="TWB43720.1"/>
    </source>
</evidence>
<protein>
    <submittedName>
        <fullName evidence="1">Uncharacterized protein</fullName>
    </submittedName>
</protein>
<evidence type="ECO:0000313" key="2">
    <source>
        <dbReference type="Proteomes" id="UP000315751"/>
    </source>
</evidence>
<proteinExistence type="predicted"/>